<dbReference type="Pfam" id="PF01435">
    <property type="entry name" value="Peptidase_M48"/>
    <property type="match status" value="1"/>
</dbReference>
<dbReference type="Proteomes" id="UP000184139">
    <property type="component" value="Unassembled WGS sequence"/>
</dbReference>
<dbReference type="PROSITE" id="PS50005">
    <property type="entry name" value="TPR"/>
    <property type="match status" value="1"/>
</dbReference>
<keyword evidence="2" id="KW-1003">Cell membrane</keyword>
<sequence length="631" mass="71422">MGRMAIIAGIRLFPVHLTGFLNIVIYANLLVFLTAIFLFSVASVPETPAVSAFEFLLIFVGSVGFYGTVARRTFRSAGTRSSSGYFRAEKRLSILALVVFAVLLYFGEVKYYLSFLSFGDRFPALLNVGGLALFLLFLSLLWLAGRRSYGQVFGKSYGRGAFIAANVKANLPIVLPWVALSLVYDLVALVPSTRVRQLIESPWGDVLFFALFLVLVVIFFPPLVRRLWGCTKMPDGPLLRHLQTFCRRQDFHADIYIWPLFEGRVLTAAVMGIVPGLRYILLTPAIIETMSEPELEAVMAHEIGHVKKKHLLLYVLLIGGFSAMAGFLAEPMLFYLLSHDAVYHLMSMDIVRPETIIGVIGGAPFLLLLLFYFRFVFGYFIRNFERQADLYVFQVLGNGQALVAAFEKIVWASGQPRDQPNWHHFGIGERIAHLELCEREPRWIARQDRKVSRSLIAYILVLAAVVGLASQVPTEQLARNYEAKYIEMVLMRDMEGVEDQALWYRLLGDLLFNRKLEKKALVAYNKALELEPDDPELLNNLAWLLLTGSDPALRDPVRALQLAEQAARLQPRPHILDTLATAYWANGMMDQAIAVERQALLGDPQQAEFYRRQLERFQSERYHNSKSIADE</sequence>
<dbReference type="EMBL" id="FQXS01000034">
    <property type="protein sequence ID" value="SHI10127.1"/>
    <property type="molecule type" value="Genomic_DNA"/>
</dbReference>
<keyword evidence="8 12" id="KW-1133">Transmembrane helix</keyword>
<feature type="transmembrane region" description="Helical" evidence="12">
    <location>
        <begin position="311"/>
        <end position="336"/>
    </location>
</feature>
<dbReference type="Pfam" id="PF13431">
    <property type="entry name" value="TPR_17"/>
    <property type="match status" value="1"/>
</dbReference>
<evidence type="ECO:0000256" key="2">
    <source>
        <dbReference type="ARBA" id="ARBA00022475"/>
    </source>
</evidence>
<evidence type="ECO:0000313" key="14">
    <source>
        <dbReference type="EMBL" id="SHI10127.1"/>
    </source>
</evidence>
<feature type="transmembrane region" description="Helical" evidence="12">
    <location>
        <begin position="356"/>
        <end position="377"/>
    </location>
</feature>
<evidence type="ECO:0000256" key="9">
    <source>
        <dbReference type="ARBA" id="ARBA00023049"/>
    </source>
</evidence>
<feature type="transmembrane region" description="Helical" evidence="12">
    <location>
        <begin position="20"/>
        <end position="44"/>
    </location>
</feature>
<proteinExistence type="predicted"/>
<evidence type="ECO:0000256" key="6">
    <source>
        <dbReference type="ARBA" id="ARBA00022801"/>
    </source>
</evidence>
<gene>
    <name evidence="14" type="ORF">SAMN02745124_03906</name>
</gene>
<accession>A0A1M5YDM0</accession>
<keyword evidence="7" id="KW-0862">Zinc</keyword>
<keyword evidence="10 12" id="KW-0472">Membrane</keyword>
<feature type="transmembrane region" description="Helical" evidence="12">
    <location>
        <begin position="50"/>
        <end position="71"/>
    </location>
</feature>
<dbReference type="STRING" id="1121409.SAMN02745124_03906"/>
<dbReference type="SMART" id="SM00028">
    <property type="entry name" value="TPR"/>
    <property type="match status" value="2"/>
</dbReference>
<name>A0A1M5YDM0_9BACT</name>
<dbReference type="PANTHER" id="PTHR43221:SF2">
    <property type="entry name" value="PROTEASE HTPX HOMOLOG"/>
    <property type="match status" value="1"/>
</dbReference>
<dbReference type="InterPro" id="IPR019734">
    <property type="entry name" value="TPR_rpt"/>
</dbReference>
<evidence type="ECO:0000256" key="10">
    <source>
        <dbReference type="ARBA" id="ARBA00023136"/>
    </source>
</evidence>
<dbReference type="Gene3D" id="3.30.2010.10">
    <property type="entry name" value="Metalloproteases ('zincins'), catalytic domain"/>
    <property type="match status" value="1"/>
</dbReference>
<feature type="domain" description="Peptidase M48" evidence="13">
    <location>
        <begin position="264"/>
        <end position="434"/>
    </location>
</feature>
<keyword evidence="15" id="KW-1185">Reference proteome</keyword>
<feature type="transmembrane region" description="Helical" evidence="12">
    <location>
        <begin position="165"/>
        <end position="186"/>
    </location>
</feature>
<protein>
    <submittedName>
        <fullName evidence="14">Putative Zn-dependent protease, contains TPR repeats</fullName>
    </submittedName>
</protein>
<dbReference type="InterPro" id="IPR050083">
    <property type="entry name" value="HtpX_protease"/>
</dbReference>
<keyword evidence="11" id="KW-0802">TPR repeat</keyword>
<feature type="repeat" description="TPR" evidence="11">
    <location>
        <begin position="501"/>
        <end position="534"/>
    </location>
</feature>
<keyword evidence="4 12" id="KW-0812">Transmembrane</keyword>
<evidence type="ECO:0000259" key="13">
    <source>
        <dbReference type="Pfam" id="PF01435"/>
    </source>
</evidence>
<evidence type="ECO:0000256" key="12">
    <source>
        <dbReference type="SAM" id="Phobius"/>
    </source>
</evidence>
<keyword evidence="3 14" id="KW-0645">Protease</keyword>
<dbReference type="SUPFAM" id="SSF48452">
    <property type="entry name" value="TPR-like"/>
    <property type="match status" value="1"/>
</dbReference>
<dbReference type="CDD" id="cd07345">
    <property type="entry name" value="M48A_Ste24p-like"/>
    <property type="match status" value="1"/>
</dbReference>
<feature type="transmembrane region" description="Helical" evidence="12">
    <location>
        <begin position="125"/>
        <end position="144"/>
    </location>
</feature>
<organism evidence="14 15">
    <name type="scientific">Desulfofustis glycolicus DSM 9705</name>
    <dbReference type="NCBI Taxonomy" id="1121409"/>
    <lineage>
        <taxon>Bacteria</taxon>
        <taxon>Pseudomonadati</taxon>
        <taxon>Thermodesulfobacteriota</taxon>
        <taxon>Desulfobulbia</taxon>
        <taxon>Desulfobulbales</taxon>
        <taxon>Desulfocapsaceae</taxon>
        <taxon>Desulfofustis</taxon>
    </lineage>
</organism>
<evidence type="ECO:0000256" key="1">
    <source>
        <dbReference type="ARBA" id="ARBA00001947"/>
    </source>
</evidence>
<dbReference type="Gene3D" id="1.25.40.10">
    <property type="entry name" value="Tetratricopeptide repeat domain"/>
    <property type="match status" value="1"/>
</dbReference>
<dbReference type="GO" id="GO:0004222">
    <property type="term" value="F:metalloendopeptidase activity"/>
    <property type="evidence" value="ECO:0007669"/>
    <property type="project" value="InterPro"/>
</dbReference>
<keyword evidence="6" id="KW-0378">Hydrolase</keyword>
<dbReference type="GO" id="GO:0006508">
    <property type="term" value="P:proteolysis"/>
    <property type="evidence" value="ECO:0007669"/>
    <property type="project" value="UniProtKB-KW"/>
</dbReference>
<feature type="transmembrane region" description="Helical" evidence="12">
    <location>
        <begin position="206"/>
        <end position="224"/>
    </location>
</feature>
<evidence type="ECO:0000256" key="5">
    <source>
        <dbReference type="ARBA" id="ARBA00022723"/>
    </source>
</evidence>
<evidence type="ECO:0000256" key="8">
    <source>
        <dbReference type="ARBA" id="ARBA00022989"/>
    </source>
</evidence>
<evidence type="ECO:0000313" key="15">
    <source>
        <dbReference type="Proteomes" id="UP000184139"/>
    </source>
</evidence>
<dbReference type="PANTHER" id="PTHR43221">
    <property type="entry name" value="PROTEASE HTPX"/>
    <property type="match status" value="1"/>
</dbReference>
<keyword evidence="9" id="KW-0482">Metalloprotease</keyword>
<dbReference type="AlphaFoldDB" id="A0A1M5YDM0"/>
<feature type="transmembrane region" description="Helical" evidence="12">
    <location>
        <begin position="455"/>
        <end position="472"/>
    </location>
</feature>
<evidence type="ECO:0000256" key="11">
    <source>
        <dbReference type="PROSITE-ProRule" id="PRU00339"/>
    </source>
</evidence>
<dbReference type="InterPro" id="IPR011990">
    <property type="entry name" value="TPR-like_helical_dom_sf"/>
</dbReference>
<dbReference type="InterPro" id="IPR001915">
    <property type="entry name" value="Peptidase_M48"/>
</dbReference>
<evidence type="ECO:0000256" key="7">
    <source>
        <dbReference type="ARBA" id="ARBA00022833"/>
    </source>
</evidence>
<keyword evidence="5" id="KW-0479">Metal-binding</keyword>
<evidence type="ECO:0000256" key="3">
    <source>
        <dbReference type="ARBA" id="ARBA00022670"/>
    </source>
</evidence>
<feature type="transmembrane region" description="Helical" evidence="12">
    <location>
        <begin position="92"/>
        <end position="113"/>
    </location>
</feature>
<evidence type="ECO:0000256" key="4">
    <source>
        <dbReference type="ARBA" id="ARBA00022692"/>
    </source>
</evidence>
<comment type="cofactor">
    <cofactor evidence="1">
        <name>Zn(2+)</name>
        <dbReference type="ChEBI" id="CHEBI:29105"/>
    </cofactor>
</comment>
<reference evidence="14 15" key="1">
    <citation type="submission" date="2016-11" db="EMBL/GenBank/DDBJ databases">
        <authorList>
            <person name="Jaros S."/>
            <person name="Januszkiewicz K."/>
            <person name="Wedrychowicz H."/>
        </authorList>
    </citation>
    <scope>NUCLEOTIDE SEQUENCE [LARGE SCALE GENOMIC DNA]</scope>
    <source>
        <strain evidence="14 15">DSM 9705</strain>
    </source>
</reference>
<dbReference type="GO" id="GO:0046872">
    <property type="term" value="F:metal ion binding"/>
    <property type="evidence" value="ECO:0007669"/>
    <property type="project" value="UniProtKB-KW"/>
</dbReference>